<feature type="transmembrane region" description="Helical" evidence="1">
    <location>
        <begin position="159"/>
        <end position="183"/>
    </location>
</feature>
<feature type="transmembrane region" description="Helical" evidence="1">
    <location>
        <begin position="88"/>
        <end position="112"/>
    </location>
</feature>
<evidence type="ECO:0000313" key="2">
    <source>
        <dbReference type="EMBL" id="KAK9805878.1"/>
    </source>
</evidence>
<dbReference type="InterPro" id="IPR022127">
    <property type="entry name" value="STIMATE/YPL162C"/>
</dbReference>
<dbReference type="PANTHER" id="PTHR31735:SF1">
    <property type="entry name" value="VACUOLAR MEMBRANE PROTEIN YPL162C"/>
    <property type="match status" value="1"/>
</dbReference>
<name>A0AAW1P7R1_9CHLO</name>
<dbReference type="PANTHER" id="PTHR31735">
    <property type="entry name" value="VACUOLAR MEMBRANE PROTEIN YPL162C"/>
    <property type="match status" value="1"/>
</dbReference>
<keyword evidence="3" id="KW-1185">Reference proteome</keyword>
<feature type="transmembrane region" description="Helical" evidence="1">
    <location>
        <begin position="20"/>
        <end position="39"/>
    </location>
</feature>
<evidence type="ECO:0000313" key="3">
    <source>
        <dbReference type="Proteomes" id="UP001465755"/>
    </source>
</evidence>
<dbReference type="Proteomes" id="UP001465755">
    <property type="component" value="Unassembled WGS sequence"/>
</dbReference>
<accession>A0AAW1P7R1</accession>
<dbReference type="EMBL" id="JALJOQ010000040">
    <property type="protein sequence ID" value="KAK9805878.1"/>
    <property type="molecule type" value="Genomic_DNA"/>
</dbReference>
<dbReference type="Pfam" id="PF12400">
    <property type="entry name" value="STIMATE"/>
    <property type="match status" value="1"/>
</dbReference>
<organism evidence="2 3">
    <name type="scientific">Symbiochloris irregularis</name>
    <dbReference type="NCBI Taxonomy" id="706552"/>
    <lineage>
        <taxon>Eukaryota</taxon>
        <taxon>Viridiplantae</taxon>
        <taxon>Chlorophyta</taxon>
        <taxon>core chlorophytes</taxon>
        <taxon>Trebouxiophyceae</taxon>
        <taxon>Trebouxiales</taxon>
        <taxon>Trebouxiaceae</taxon>
        <taxon>Symbiochloris</taxon>
    </lineage>
</organism>
<protein>
    <submittedName>
        <fullName evidence="2">Uncharacterized protein</fullName>
    </submittedName>
</protein>
<gene>
    <name evidence="2" type="ORF">WJX73_000180</name>
</gene>
<proteinExistence type="predicted"/>
<dbReference type="AlphaFoldDB" id="A0AAW1P7R1"/>
<reference evidence="2 3" key="1">
    <citation type="journal article" date="2024" name="Nat. Commun.">
        <title>Phylogenomics reveals the evolutionary origins of lichenization in chlorophyte algae.</title>
        <authorList>
            <person name="Puginier C."/>
            <person name="Libourel C."/>
            <person name="Otte J."/>
            <person name="Skaloud P."/>
            <person name="Haon M."/>
            <person name="Grisel S."/>
            <person name="Petersen M."/>
            <person name="Berrin J.G."/>
            <person name="Delaux P.M."/>
            <person name="Dal Grande F."/>
            <person name="Keller J."/>
        </authorList>
    </citation>
    <scope>NUCLEOTIDE SEQUENCE [LARGE SCALE GENOMIC DNA]</scope>
    <source>
        <strain evidence="2 3">SAG 2036</strain>
    </source>
</reference>
<comment type="caution">
    <text evidence="2">The sequence shown here is derived from an EMBL/GenBank/DDBJ whole genome shotgun (WGS) entry which is preliminary data.</text>
</comment>
<keyword evidence="1" id="KW-0472">Membrane</keyword>
<dbReference type="GO" id="GO:0016020">
    <property type="term" value="C:membrane"/>
    <property type="evidence" value="ECO:0007669"/>
    <property type="project" value="TreeGrafter"/>
</dbReference>
<keyword evidence="1" id="KW-0812">Transmembrane</keyword>
<feature type="transmembrane region" description="Helical" evidence="1">
    <location>
        <begin position="195"/>
        <end position="213"/>
    </location>
</feature>
<evidence type="ECO:0000256" key="1">
    <source>
        <dbReference type="SAM" id="Phobius"/>
    </source>
</evidence>
<feature type="transmembrane region" description="Helical" evidence="1">
    <location>
        <begin position="60"/>
        <end position="82"/>
    </location>
</feature>
<keyword evidence="1" id="KW-1133">Transmembrane helix</keyword>
<sequence length="273" mass="29300">MPSLIHPPFHPEGCRLLVGPAAASAQLVLAVIAFVSLVYKRHTEKPQRPVSVWAMDVSKQVFSALVAHFAGMGIAIVLATQAHVSECAWYFVAFTFDTTLGVAIALGLHTAAVRTARHFTKKEKPHPVLLSIAECGNYGTPPSVWRLWPQLIEFSTAVLLARMLCGSLIILLRGSLAHIAGLLDSIFKVHTTAELFFVMIACPLTMNVLQAIIQDTVLKRHKHADAEADAADAAEGGVQMTETQGLIAAVQPGGQINKGAAKAEASPFRMPDL</sequence>